<reference evidence="2 3" key="1">
    <citation type="journal article" date="2016" name="G3 (Bethesda)">
        <title>First Draft Assembly and Annotation of the Genome of a California Endemic Oak Quercus lobata Nee (Fagaceae).</title>
        <authorList>
            <person name="Sork V.L."/>
            <person name="Fitz-Gibbon S.T."/>
            <person name="Puiu D."/>
            <person name="Crepeau M."/>
            <person name="Gugger P.F."/>
            <person name="Sherman R."/>
            <person name="Stevens K."/>
            <person name="Langley C.H."/>
            <person name="Pellegrini M."/>
            <person name="Salzberg S.L."/>
        </authorList>
    </citation>
    <scope>NUCLEOTIDE SEQUENCE [LARGE SCALE GENOMIC DNA]</scope>
    <source>
        <strain evidence="2 3">cv. SW786</strain>
    </source>
</reference>
<dbReference type="Gramene" id="QL01p021572:mrna">
    <property type="protein sequence ID" value="QL01p021572:mrna:CDS:1"/>
    <property type="gene ID" value="QL01p021572"/>
</dbReference>
<dbReference type="EnsemblPlants" id="QL01p021572:mrna">
    <property type="protein sequence ID" value="QL01p021572:mrna:CDS:1"/>
    <property type="gene ID" value="QL01p021572"/>
</dbReference>
<dbReference type="InParanoid" id="A0A7N2KNB4"/>
<evidence type="ECO:0000256" key="1">
    <source>
        <dbReference type="SAM" id="MobiDB-lite"/>
    </source>
</evidence>
<feature type="region of interest" description="Disordered" evidence="1">
    <location>
        <begin position="44"/>
        <end position="66"/>
    </location>
</feature>
<feature type="compositionally biased region" description="Basic and acidic residues" evidence="1">
    <location>
        <begin position="44"/>
        <end position="58"/>
    </location>
</feature>
<name>A0A7N2KNB4_QUELO</name>
<evidence type="ECO:0000313" key="2">
    <source>
        <dbReference type="EnsemblPlants" id="QL01p021572:mrna:CDS:1"/>
    </source>
</evidence>
<reference evidence="2" key="2">
    <citation type="submission" date="2021-01" db="UniProtKB">
        <authorList>
            <consortium name="EnsemblPlants"/>
        </authorList>
    </citation>
    <scope>IDENTIFICATION</scope>
</reference>
<evidence type="ECO:0000313" key="3">
    <source>
        <dbReference type="Proteomes" id="UP000594261"/>
    </source>
</evidence>
<proteinExistence type="predicted"/>
<dbReference type="Proteomes" id="UP000594261">
    <property type="component" value="Chromosome 1"/>
</dbReference>
<protein>
    <submittedName>
        <fullName evidence="2">Uncharacterized protein</fullName>
    </submittedName>
</protein>
<sequence>MQFVDNESPSIFWTNLLEGRSPQWKFLSRPSKRTQRKVQYLHDSPKEFEIENGGHLEEQENVQQHS</sequence>
<dbReference type="AlphaFoldDB" id="A0A7N2KNB4"/>
<keyword evidence="3" id="KW-1185">Reference proteome</keyword>
<accession>A0A7N2KNB4</accession>
<organism evidence="2 3">
    <name type="scientific">Quercus lobata</name>
    <name type="common">Valley oak</name>
    <dbReference type="NCBI Taxonomy" id="97700"/>
    <lineage>
        <taxon>Eukaryota</taxon>
        <taxon>Viridiplantae</taxon>
        <taxon>Streptophyta</taxon>
        <taxon>Embryophyta</taxon>
        <taxon>Tracheophyta</taxon>
        <taxon>Spermatophyta</taxon>
        <taxon>Magnoliopsida</taxon>
        <taxon>eudicotyledons</taxon>
        <taxon>Gunneridae</taxon>
        <taxon>Pentapetalae</taxon>
        <taxon>rosids</taxon>
        <taxon>fabids</taxon>
        <taxon>Fagales</taxon>
        <taxon>Fagaceae</taxon>
        <taxon>Quercus</taxon>
    </lineage>
</organism>
<dbReference type="EMBL" id="LRBV02000001">
    <property type="status" value="NOT_ANNOTATED_CDS"/>
    <property type="molecule type" value="Genomic_DNA"/>
</dbReference>